<proteinExistence type="predicted"/>
<protein>
    <submittedName>
        <fullName evidence="1">Uncharacterized protein</fullName>
    </submittedName>
</protein>
<accession>A0ABR6CTS3</accession>
<dbReference type="Proteomes" id="UP000626697">
    <property type="component" value="Unassembled WGS sequence"/>
</dbReference>
<name>A0ABR6CTS3_9BACI</name>
<evidence type="ECO:0000313" key="1">
    <source>
        <dbReference type="EMBL" id="MBA9028316.1"/>
    </source>
</evidence>
<keyword evidence="2" id="KW-1185">Reference proteome</keyword>
<reference evidence="1 2" key="1">
    <citation type="submission" date="2020-08" db="EMBL/GenBank/DDBJ databases">
        <title>Genomic Encyclopedia of Type Strains, Phase IV (KMG-IV): sequencing the most valuable type-strain genomes for metagenomic binning, comparative biology and taxonomic classification.</title>
        <authorList>
            <person name="Goeker M."/>
        </authorList>
    </citation>
    <scope>NUCLEOTIDE SEQUENCE [LARGE SCALE GENOMIC DNA]</scope>
    <source>
        <strain evidence="1 2">DSM 105481</strain>
    </source>
</reference>
<organism evidence="1 2">
    <name type="scientific">Peribacillus huizhouensis</name>
    <dbReference type="NCBI Taxonomy" id="1501239"/>
    <lineage>
        <taxon>Bacteria</taxon>
        <taxon>Bacillati</taxon>
        <taxon>Bacillota</taxon>
        <taxon>Bacilli</taxon>
        <taxon>Bacillales</taxon>
        <taxon>Bacillaceae</taxon>
        <taxon>Peribacillus</taxon>
    </lineage>
</organism>
<dbReference type="EMBL" id="JACJHX010000013">
    <property type="protein sequence ID" value="MBA9028316.1"/>
    <property type="molecule type" value="Genomic_DNA"/>
</dbReference>
<sequence>MFQTRMDKKHVMEGEKSEQGILVNKLTGTATMVTDLYLLIDKADIAPKDNVMTRSPSDFE</sequence>
<evidence type="ECO:0000313" key="2">
    <source>
        <dbReference type="Proteomes" id="UP000626697"/>
    </source>
</evidence>
<gene>
    <name evidence="1" type="ORF">HNP81_003636</name>
</gene>
<comment type="caution">
    <text evidence="1">The sequence shown here is derived from an EMBL/GenBank/DDBJ whole genome shotgun (WGS) entry which is preliminary data.</text>
</comment>
<dbReference type="RefSeq" id="WP_182503458.1">
    <property type="nucleotide sequence ID" value="NZ_JACJHX010000013.1"/>
</dbReference>